<dbReference type="EMBL" id="JAFREL020000003">
    <property type="protein sequence ID" value="MEO1771809.1"/>
    <property type="molecule type" value="Genomic_DNA"/>
</dbReference>
<reference evidence="1 2" key="1">
    <citation type="submission" date="2021-03" db="EMBL/GenBank/DDBJ databases">
        <authorList>
            <person name="Gilmore M.S."/>
            <person name="Schwartzman J."/>
            <person name="Van Tyne D."/>
            <person name="Martin M."/>
            <person name="Earl A.M."/>
            <person name="Manson A.L."/>
            <person name="Straub T."/>
            <person name="Salamzade R."/>
            <person name="Saavedra J."/>
            <person name="Lebreton F."/>
            <person name="Prichula J."/>
            <person name="Schaufler K."/>
            <person name="Gaca A."/>
            <person name="Sgardioli B."/>
            <person name="Wagenaar J."/>
            <person name="Strong T."/>
        </authorList>
    </citation>
    <scope>NUCLEOTIDE SEQUENCE [LARGE SCALE GENOMIC DNA]</scope>
    <source>
        <strain evidence="1 2">665A</strain>
    </source>
</reference>
<accession>A0ABV0ET41</accession>
<evidence type="ECO:0000313" key="1">
    <source>
        <dbReference type="EMBL" id="MEO1771809.1"/>
    </source>
</evidence>
<reference evidence="1 2" key="2">
    <citation type="submission" date="2024-02" db="EMBL/GenBank/DDBJ databases">
        <title>The Genome Sequence of Enterococcus sp. DIV0159.</title>
        <authorList>
            <person name="Earl A."/>
            <person name="Manson A."/>
            <person name="Gilmore M."/>
            <person name="Sanders J."/>
            <person name="Shea T."/>
            <person name="Howe W."/>
            <person name="Livny J."/>
            <person name="Cuomo C."/>
            <person name="Neafsey D."/>
            <person name="Birren B."/>
        </authorList>
    </citation>
    <scope>NUCLEOTIDE SEQUENCE [LARGE SCALE GENOMIC DNA]</scope>
    <source>
        <strain evidence="1 2">665A</strain>
    </source>
</reference>
<organism evidence="1 2">
    <name type="scientific">Candidatus Enterococcus ferrettii</name>
    <dbReference type="NCBI Taxonomy" id="2815324"/>
    <lineage>
        <taxon>Bacteria</taxon>
        <taxon>Bacillati</taxon>
        <taxon>Bacillota</taxon>
        <taxon>Bacilli</taxon>
        <taxon>Lactobacillales</taxon>
        <taxon>Enterococcaceae</taxon>
        <taxon>Enterococcus</taxon>
    </lineage>
</organism>
<gene>
    <name evidence="1" type="ORF">JZO67_003790</name>
</gene>
<dbReference type="RefSeq" id="WP_207705092.1">
    <property type="nucleotide sequence ID" value="NZ_JAFREL020000003.1"/>
</dbReference>
<proteinExistence type="predicted"/>
<name>A0ABV0ET41_9ENTE</name>
<keyword evidence="2" id="KW-1185">Reference proteome</keyword>
<dbReference type="Proteomes" id="UP000664357">
    <property type="component" value="Unassembled WGS sequence"/>
</dbReference>
<protein>
    <submittedName>
        <fullName evidence="1">Uncharacterized protein</fullName>
    </submittedName>
</protein>
<sequence>MTVTIPADKINQKMQELMNENSATLLKFDQETEKTNVLLQEQHTDFEKMQQLNNQIKALAEKSGSTIDQIKQLKKEFNQVFDSYKKGYAALKEIALTLKVAYETENLVAKHYLFEESEKIMLEIQNTEN</sequence>
<evidence type="ECO:0000313" key="2">
    <source>
        <dbReference type="Proteomes" id="UP000664357"/>
    </source>
</evidence>
<comment type="caution">
    <text evidence="1">The sequence shown here is derived from an EMBL/GenBank/DDBJ whole genome shotgun (WGS) entry which is preliminary data.</text>
</comment>